<protein>
    <recommendedName>
        <fullName evidence="1">Plasmid pRiA4b Orf3-like domain-containing protein</fullName>
    </recommendedName>
</protein>
<dbReference type="Pfam" id="PF07929">
    <property type="entry name" value="PRiA4_ORF3"/>
    <property type="match status" value="1"/>
</dbReference>
<evidence type="ECO:0000259" key="1">
    <source>
        <dbReference type="Pfam" id="PF07929"/>
    </source>
</evidence>
<dbReference type="SUPFAM" id="SSF159941">
    <property type="entry name" value="MM3350-like"/>
    <property type="match status" value="1"/>
</dbReference>
<organism evidence="2 3">
    <name type="scientific">Oleoguttula mirabilis</name>
    <dbReference type="NCBI Taxonomy" id="1507867"/>
    <lineage>
        <taxon>Eukaryota</taxon>
        <taxon>Fungi</taxon>
        <taxon>Dikarya</taxon>
        <taxon>Ascomycota</taxon>
        <taxon>Pezizomycotina</taxon>
        <taxon>Dothideomycetes</taxon>
        <taxon>Dothideomycetidae</taxon>
        <taxon>Mycosphaerellales</taxon>
        <taxon>Teratosphaeriaceae</taxon>
        <taxon>Oleoguttula</taxon>
    </lineage>
</organism>
<dbReference type="PANTHER" id="PTHR41878:SF1">
    <property type="entry name" value="TNPR PROTEIN"/>
    <property type="match status" value="1"/>
</dbReference>
<feature type="domain" description="Plasmid pRiA4b Orf3-like" evidence="1">
    <location>
        <begin position="58"/>
        <end position="260"/>
    </location>
</feature>
<dbReference type="InterPro" id="IPR024047">
    <property type="entry name" value="MM3350-like_sf"/>
</dbReference>
<dbReference type="Gene3D" id="3.10.290.30">
    <property type="entry name" value="MM3350-like"/>
    <property type="match status" value="1"/>
</dbReference>
<reference evidence="2 3" key="1">
    <citation type="submission" date="2021-11" db="EMBL/GenBank/DDBJ databases">
        <title>Black yeast isolated from Biological Soil Crust.</title>
        <authorList>
            <person name="Kurbessoian T."/>
        </authorList>
    </citation>
    <scope>NUCLEOTIDE SEQUENCE [LARGE SCALE GENOMIC DNA]</scope>
    <source>
        <strain evidence="2 3">CCFEE 5522</strain>
    </source>
</reference>
<proteinExistence type="predicted"/>
<sequence>MTPRFDLRVKFTPSTRAPILLNVAAVSTEAASCKRPNYLLKVDLCPLALADRVQNVISDPPVNRTFSCPATATFHQLHEALQVSFSWASTHTYDFTVLDPAFDPRPDASDKDGDDMELLMHRMNHGMFATDPREYVLRVKDDRDEPNRYMLRVDLMHDRKRQHPRTKEMGGLATKLFQVLDDPKYRDERIVYTYDFGDKWKHTVTVDGRAPATSTFSCVDGSGHGVAEDVAQDGWEPLKLAYRASRPSKEQKEKRDWYERRCGNRDRLGLGNGREHFWDRAAVNARLSGVKCG</sequence>
<dbReference type="InterPro" id="IPR012912">
    <property type="entry name" value="Plasmid_pRiA4b_Orf3-like"/>
</dbReference>
<dbReference type="AlphaFoldDB" id="A0AAV9JQX5"/>
<evidence type="ECO:0000313" key="3">
    <source>
        <dbReference type="Proteomes" id="UP001324427"/>
    </source>
</evidence>
<dbReference type="PANTHER" id="PTHR41878">
    <property type="entry name" value="LEXA REPRESSOR-RELATED"/>
    <property type="match status" value="1"/>
</dbReference>
<evidence type="ECO:0000313" key="2">
    <source>
        <dbReference type="EMBL" id="KAK4547411.1"/>
    </source>
</evidence>
<gene>
    <name evidence="2" type="ORF">LTR36_001067</name>
</gene>
<accession>A0AAV9JQX5</accession>
<dbReference type="Proteomes" id="UP001324427">
    <property type="component" value="Unassembled WGS sequence"/>
</dbReference>
<comment type="caution">
    <text evidence="2">The sequence shown here is derived from an EMBL/GenBank/DDBJ whole genome shotgun (WGS) entry which is preliminary data.</text>
</comment>
<dbReference type="EMBL" id="JAVFHQ010000011">
    <property type="protein sequence ID" value="KAK4547411.1"/>
    <property type="molecule type" value="Genomic_DNA"/>
</dbReference>
<name>A0AAV9JQX5_9PEZI</name>
<keyword evidence="3" id="KW-1185">Reference proteome</keyword>